<protein>
    <submittedName>
        <fullName evidence="6">Cytochrome P450</fullName>
    </submittedName>
</protein>
<dbReference type="GO" id="GO:0016705">
    <property type="term" value="F:oxidoreductase activity, acting on paired donors, with incorporation or reduction of molecular oxygen"/>
    <property type="evidence" value="ECO:0007669"/>
    <property type="project" value="InterPro"/>
</dbReference>
<keyword evidence="7" id="KW-1185">Reference proteome</keyword>
<keyword evidence="5" id="KW-0812">Transmembrane</keyword>
<keyword evidence="5" id="KW-0472">Membrane</keyword>
<dbReference type="InterPro" id="IPR001128">
    <property type="entry name" value="Cyt_P450"/>
</dbReference>
<dbReference type="Proteomes" id="UP001302745">
    <property type="component" value="Unassembled WGS sequence"/>
</dbReference>
<keyword evidence="5" id="KW-1133">Transmembrane helix</keyword>
<feature type="region of interest" description="Disordered" evidence="4">
    <location>
        <begin position="341"/>
        <end position="361"/>
    </location>
</feature>
<feature type="transmembrane region" description="Helical" evidence="5">
    <location>
        <begin position="20"/>
        <end position="37"/>
    </location>
</feature>
<dbReference type="GO" id="GO:0005506">
    <property type="term" value="F:iron ion binding"/>
    <property type="evidence" value="ECO:0007669"/>
    <property type="project" value="InterPro"/>
</dbReference>
<feature type="compositionally biased region" description="Polar residues" evidence="4">
    <location>
        <begin position="462"/>
        <end position="474"/>
    </location>
</feature>
<keyword evidence="1" id="KW-0349">Heme</keyword>
<evidence type="ECO:0000256" key="2">
    <source>
        <dbReference type="ARBA" id="ARBA00022723"/>
    </source>
</evidence>
<dbReference type="InterPro" id="IPR036396">
    <property type="entry name" value="Cyt_P450_sf"/>
</dbReference>
<dbReference type="Pfam" id="PF00067">
    <property type="entry name" value="p450"/>
    <property type="match status" value="1"/>
</dbReference>
<sequence length="487" mass="54429">MAFLASLSERAISRPSTSVILYYVLGFLLLVHAIRRVRGWYRLRHIPGPALAGWTSLWLTRRYLKGTFCQDVPALVDRYGPVVRVAPDKIVCTDITTMYRISGVRSDYKKSEWYTISRVSRDGDHILSLIDPELRKERKKYIMPAYTGRGVDDFEEGIDRALASWIDLIERKYISTPGKNAPMNFEEKAHFYSLDAVGEIAYSESFECVKQDKDTKGVLGINDATIPILMAVGNYVALWRILRMWPFYLLFPNDGDECGFGAIVGQAKKLVAKRLQPDAKPKRDMLQSFIAHGLRGEPLSQEVGIQFFAGSDSIASALYTTLLLLLTHPSVYTRLQTELDTANKTSPPATDGSPPPTIIHDSQARSLPYLQAVIREGLRLFPPLTAAPAFKEVPARGDDVCGFPLPGGTLVATANAILQGCREKGFWGEDGDCFRPERWLEADDSETYMQMLMQKKRDTVCSSLPSNNPGSQHNTIRDPRTLGAQLS</sequence>
<name>A0AAN6VRI7_9PEZI</name>
<proteinExistence type="predicted"/>
<evidence type="ECO:0000256" key="4">
    <source>
        <dbReference type="SAM" id="MobiDB-lite"/>
    </source>
</evidence>
<gene>
    <name evidence="6" type="ORF">C8A00DRAFT_41470</name>
</gene>
<evidence type="ECO:0000256" key="3">
    <source>
        <dbReference type="ARBA" id="ARBA00023004"/>
    </source>
</evidence>
<dbReference type="Gene3D" id="1.10.630.10">
    <property type="entry name" value="Cytochrome P450"/>
    <property type="match status" value="1"/>
</dbReference>
<reference evidence="6" key="2">
    <citation type="submission" date="2023-05" db="EMBL/GenBank/DDBJ databases">
        <authorList>
            <consortium name="Lawrence Berkeley National Laboratory"/>
            <person name="Steindorff A."/>
            <person name="Hensen N."/>
            <person name="Bonometti L."/>
            <person name="Westerberg I."/>
            <person name="Brannstrom I.O."/>
            <person name="Guillou S."/>
            <person name="Cros-Aarteil S."/>
            <person name="Calhoun S."/>
            <person name="Haridas S."/>
            <person name="Kuo A."/>
            <person name="Mondo S."/>
            <person name="Pangilinan J."/>
            <person name="Riley R."/>
            <person name="Labutti K."/>
            <person name="Andreopoulos B."/>
            <person name="Lipzen A."/>
            <person name="Chen C."/>
            <person name="Yanf M."/>
            <person name="Daum C."/>
            <person name="Ng V."/>
            <person name="Clum A."/>
            <person name="Ohm R."/>
            <person name="Martin F."/>
            <person name="Silar P."/>
            <person name="Natvig D."/>
            <person name="Lalanne C."/>
            <person name="Gautier V."/>
            <person name="Ament-Velasquez S.L."/>
            <person name="Kruys A."/>
            <person name="Hutchinson M.I."/>
            <person name="Powell A.J."/>
            <person name="Barry K."/>
            <person name="Miller A.N."/>
            <person name="Grigoriev I.V."/>
            <person name="Debuchy R."/>
            <person name="Gladieux P."/>
            <person name="Thoren M.H."/>
            <person name="Johannesson H."/>
        </authorList>
    </citation>
    <scope>NUCLEOTIDE SEQUENCE</scope>
    <source>
        <strain evidence="6">CBS 538.74</strain>
    </source>
</reference>
<dbReference type="SUPFAM" id="SSF48264">
    <property type="entry name" value="Cytochrome P450"/>
    <property type="match status" value="1"/>
</dbReference>
<evidence type="ECO:0000313" key="6">
    <source>
        <dbReference type="EMBL" id="KAK4156004.1"/>
    </source>
</evidence>
<dbReference type="EMBL" id="MU856876">
    <property type="protein sequence ID" value="KAK4156004.1"/>
    <property type="molecule type" value="Genomic_DNA"/>
</dbReference>
<dbReference type="PANTHER" id="PTHR24305">
    <property type="entry name" value="CYTOCHROME P450"/>
    <property type="match status" value="1"/>
</dbReference>
<reference evidence="6" key="1">
    <citation type="journal article" date="2023" name="Mol. Phylogenet. Evol.">
        <title>Genome-scale phylogeny and comparative genomics of the fungal order Sordariales.</title>
        <authorList>
            <person name="Hensen N."/>
            <person name="Bonometti L."/>
            <person name="Westerberg I."/>
            <person name="Brannstrom I.O."/>
            <person name="Guillou S."/>
            <person name="Cros-Aarteil S."/>
            <person name="Calhoun S."/>
            <person name="Haridas S."/>
            <person name="Kuo A."/>
            <person name="Mondo S."/>
            <person name="Pangilinan J."/>
            <person name="Riley R."/>
            <person name="LaButti K."/>
            <person name="Andreopoulos B."/>
            <person name="Lipzen A."/>
            <person name="Chen C."/>
            <person name="Yan M."/>
            <person name="Daum C."/>
            <person name="Ng V."/>
            <person name="Clum A."/>
            <person name="Steindorff A."/>
            <person name="Ohm R.A."/>
            <person name="Martin F."/>
            <person name="Silar P."/>
            <person name="Natvig D.O."/>
            <person name="Lalanne C."/>
            <person name="Gautier V."/>
            <person name="Ament-Velasquez S.L."/>
            <person name="Kruys A."/>
            <person name="Hutchinson M.I."/>
            <person name="Powell A.J."/>
            <person name="Barry K."/>
            <person name="Miller A.N."/>
            <person name="Grigoriev I.V."/>
            <person name="Debuchy R."/>
            <person name="Gladieux P."/>
            <person name="Hiltunen Thoren M."/>
            <person name="Johannesson H."/>
        </authorList>
    </citation>
    <scope>NUCLEOTIDE SEQUENCE</scope>
    <source>
        <strain evidence="6">CBS 538.74</strain>
    </source>
</reference>
<organism evidence="6 7">
    <name type="scientific">Chaetomidium leptoderma</name>
    <dbReference type="NCBI Taxonomy" id="669021"/>
    <lineage>
        <taxon>Eukaryota</taxon>
        <taxon>Fungi</taxon>
        <taxon>Dikarya</taxon>
        <taxon>Ascomycota</taxon>
        <taxon>Pezizomycotina</taxon>
        <taxon>Sordariomycetes</taxon>
        <taxon>Sordariomycetidae</taxon>
        <taxon>Sordariales</taxon>
        <taxon>Chaetomiaceae</taxon>
        <taxon>Chaetomidium</taxon>
    </lineage>
</organism>
<feature type="region of interest" description="Disordered" evidence="4">
    <location>
        <begin position="462"/>
        <end position="487"/>
    </location>
</feature>
<dbReference type="GO" id="GO:0004497">
    <property type="term" value="F:monooxygenase activity"/>
    <property type="evidence" value="ECO:0007669"/>
    <property type="project" value="InterPro"/>
</dbReference>
<dbReference type="AlphaFoldDB" id="A0AAN6VRI7"/>
<comment type="caution">
    <text evidence="6">The sequence shown here is derived from an EMBL/GenBank/DDBJ whole genome shotgun (WGS) entry which is preliminary data.</text>
</comment>
<evidence type="ECO:0000313" key="7">
    <source>
        <dbReference type="Proteomes" id="UP001302745"/>
    </source>
</evidence>
<dbReference type="PANTHER" id="PTHR24305:SF168">
    <property type="entry name" value="P450, PUTATIVE (EUROFUNG)-RELATED"/>
    <property type="match status" value="1"/>
</dbReference>
<keyword evidence="3" id="KW-0408">Iron</keyword>
<keyword evidence="2" id="KW-0479">Metal-binding</keyword>
<accession>A0AAN6VRI7</accession>
<dbReference type="InterPro" id="IPR050121">
    <property type="entry name" value="Cytochrome_P450_monoxygenase"/>
</dbReference>
<dbReference type="GO" id="GO:0020037">
    <property type="term" value="F:heme binding"/>
    <property type="evidence" value="ECO:0007669"/>
    <property type="project" value="InterPro"/>
</dbReference>
<evidence type="ECO:0000256" key="5">
    <source>
        <dbReference type="SAM" id="Phobius"/>
    </source>
</evidence>
<evidence type="ECO:0000256" key="1">
    <source>
        <dbReference type="ARBA" id="ARBA00022617"/>
    </source>
</evidence>